<dbReference type="InterPro" id="IPR013708">
    <property type="entry name" value="Shikimate_DH-bd_N"/>
</dbReference>
<dbReference type="GO" id="GO:0004764">
    <property type="term" value="F:shikimate 3-dehydrogenase (NADP+) activity"/>
    <property type="evidence" value="ECO:0007669"/>
    <property type="project" value="InterPro"/>
</dbReference>
<gene>
    <name evidence="2" type="ORF">RSE6_04829</name>
</gene>
<dbReference type="InterPro" id="IPR046346">
    <property type="entry name" value="Aminoacid_DH-like_N_sf"/>
</dbReference>
<organism evidence="2 3">
    <name type="scientific">Rhynchosporium secalis</name>
    <name type="common">Barley scald fungus</name>
    <dbReference type="NCBI Taxonomy" id="38038"/>
    <lineage>
        <taxon>Eukaryota</taxon>
        <taxon>Fungi</taxon>
        <taxon>Dikarya</taxon>
        <taxon>Ascomycota</taxon>
        <taxon>Pezizomycotina</taxon>
        <taxon>Leotiomycetes</taxon>
        <taxon>Helotiales</taxon>
        <taxon>Ploettnerulaceae</taxon>
        <taxon>Rhynchosporium</taxon>
    </lineage>
</organism>
<accession>A0A1E1M6A7</accession>
<evidence type="ECO:0000313" key="3">
    <source>
        <dbReference type="Proteomes" id="UP000177625"/>
    </source>
</evidence>
<dbReference type="SUPFAM" id="SSF53223">
    <property type="entry name" value="Aminoacid dehydrogenase-like, N-terminal domain"/>
    <property type="match status" value="1"/>
</dbReference>
<dbReference type="Pfam" id="PF08501">
    <property type="entry name" value="Shikimate_dh_N"/>
    <property type="match status" value="1"/>
</dbReference>
<feature type="domain" description="Shikimate dehydrogenase substrate binding N-terminal" evidence="1">
    <location>
        <begin position="27"/>
        <end position="73"/>
    </location>
</feature>
<dbReference type="AlphaFoldDB" id="A0A1E1M6A7"/>
<protein>
    <submittedName>
        <fullName evidence="2">Related to shikimate 5-dehydrogenase</fullName>
    </submittedName>
</protein>
<name>A0A1E1M6A7_RHYSE</name>
<keyword evidence="3" id="KW-1185">Reference proteome</keyword>
<reference evidence="3" key="1">
    <citation type="submission" date="2016-03" db="EMBL/GenBank/DDBJ databases">
        <authorList>
            <person name="Guldener U."/>
        </authorList>
    </citation>
    <scope>NUCLEOTIDE SEQUENCE [LARGE SCALE GENOMIC DNA]</scope>
</reference>
<dbReference type="Gene3D" id="3.40.50.720">
    <property type="entry name" value="NAD(P)-binding Rossmann-like Domain"/>
    <property type="match status" value="1"/>
</dbReference>
<dbReference type="InterPro" id="IPR036291">
    <property type="entry name" value="NAD(P)-bd_dom_sf"/>
</dbReference>
<dbReference type="SUPFAM" id="SSF51735">
    <property type="entry name" value="NAD(P)-binding Rossmann-fold domains"/>
    <property type="match status" value="1"/>
</dbReference>
<dbReference type="EMBL" id="FJVC01000183">
    <property type="protein sequence ID" value="CZT44631.1"/>
    <property type="molecule type" value="Genomic_DNA"/>
</dbReference>
<evidence type="ECO:0000313" key="2">
    <source>
        <dbReference type="EMBL" id="CZT44631.1"/>
    </source>
</evidence>
<proteinExistence type="predicted"/>
<evidence type="ECO:0000259" key="1">
    <source>
        <dbReference type="Pfam" id="PF08501"/>
    </source>
</evidence>
<sequence length="287" mass="31459">MPKIDHKPAGGSKKLYLAGFCSQRFPNVEDVLQRFRAPDFAGGVVTVPYKRTMIPLLDGSDELAQKLGACNNVYLTENGKLRSANTDWICIKGCLLSGLNQDEIRHVATGRPALIIEARGASRAAVFGLLGELGCGEIYIVNRDAREVADLFEDTKTYGSSSSAKQPNLPPITIMREFEPRTEEGLIARSILETFLAKPDKRVLLGMCFKPRNARTLKLGMGAGWVVVDVTGVIGPQTKEQWRLWAHAGENGNPEVSEEEAWVVLRKAAGKSLLSISKTIPRQIVVE</sequence>
<dbReference type="PANTHER" id="PTHR21089">
    <property type="entry name" value="SHIKIMATE DEHYDROGENASE"/>
    <property type="match status" value="1"/>
</dbReference>
<dbReference type="GO" id="GO:0009423">
    <property type="term" value="P:chorismate biosynthetic process"/>
    <property type="evidence" value="ECO:0007669"/>
    <property type="project" value="TreeGrafter"/>
</dbReference>
<dbReference type="Gene3D" id="3.40.50.10860">
    <property type="entry name" value="Leucine Dehydrogenase, chain A, domain 1"/>
    <property type="match status" value="1"/>
</dbReference>
<dbReference type="InterPro" id="IPR022893">
    <property type="entry name" value="Shikimate_DH_fam"/>
</dbReference>
<dbReference type="GO" id="GO:0019632">
    <property type="term" value="P:shikimate metabolic process"/>
    <property type="evidence" value="ECO:0007669"/>
    <property type="project" value="TreeGrafter"/>
</dbReference>
<dbReference type="Proteomes" id="UP000177625">
    <property type="component" value="Unassembled WGS sequence"/>
</dbReference>
<dbReference type="PANTHER" id="PTHR21089:SF26">
    <property type="entry name" value="AROM POLYPEPTIDE, PUTATIVE-RELATED"/>
    <property type="match status" value="1"/>
</dbReference>